<dbReference type="EMBL" id="JAKWFO010000005">
    <property type="protein sequence ID" value="KAI9636616.1"/>
    <property type="molecule type" value="Genomic_DNA"/>
</dbReference>
<feature type="region of interest" description="Disordered" evidence="1">
    <location>
        <begin position="235"/>
        <end position="257"/>
    </location>
</feature>
<dbReference type="InterPro" id="IPR001611">
    <property type="entry name" value="Leu-rich_rpt"/>
</dbReference>
<dbReference type="GO" id="GO:0031267">
    <property type="term" value="F:small GTPase binding"/>
    <property type="evidence" value="ECO:0007669"/>
    <property type="project" value="TreeGrafter"/>
</dbReference>
<dbReference type="GeneID" id="77728798"/>
<accession>A0AA38LWR4</accession>
<dbReference type="Gene3D" id="3.80.10.10">
    <property type="entry name" value="Ribonuclease Inhibitor"/>
    <property type="match status" value="2"/>
</dbReference>
<dbReference type="Proteomes" id="UP001164286">
    <property type="component" value="Unassembled WGS sequence"/>
</dbReference>
<sequence>MAVVLRSTSDLVYLPDHGFVGEEGALRILAKVNRQIRRLDVSHNLLGSEGTLVLMQGLNSLRHQYSTSDLGLWGLTEINLGHNGITDSVVDVILGYAKKDVMMRKVQLQGNRIELRENLDSILYCLNASQLESLSLTDNRRLLDKSIIRLFDSLSTPHLNELHLSICNLGPEISPSIISYLTSPRSRYLELLGLNGNRLGLEAVRNLINTLERGNFTILNLGLFASSSASDAAHHEEEDGVEAVQPREKRREERQLGQETARIPRLLERNRLLTQRVEAAALRCLPCARILLNAKSPSDIDTAQRAIESISLKTHTPYFRLLDLPPEVIYLIVRHTSGDAAALSDAQFTRLRKDAEGNEGLARAIRRRRSKAEAWKVDRTGLGMAEMQLRDDWLYWGKWDRWECDVLAQPGPAVDSEE</sequence>
<name>A0AA38LWR4_9TREE</name>
<feature type="compositionally biased region" description="Basic and acidic residues" evidence="1">
    <location>
        <begin position="245"/>
        <end position="256"/>
    </location>
</feature>
<dbReference type="PANTHER" id="PTHR24113:SF15">
    <property type="entry name" value="NACHT DOMAIN-CONTAINING PROTEIN"/>
    <property type="match status" value="1"/>
</dbReference>
<protein>
    <recommendedName>
        <fullName evidence="4">RNI-like protein</fullName>
    </recommendedName>
</protein>
<dbReference type="GO" id="GO:0005096">
    <property type="term" value="F:GTPase activator activity"/>
    <property type="evidence" value="ECO:0007669"/>
    <property type="project" value="InterPro"/>
</dbReference>
<dbReference type="InterPro" id="IPR027038">
    <property type="entry name" value="RanGap"/>
</dbReference>
<dbReference type="SUPFAM" id="SSF52047">
    <property type="entry name" value="RNI-like"/>
    <property type="match status" value="1"/>
</dbReference>
<dbReference type="PANTHER" id="PTHR24113">
    <property type="entry name" value="RAN GTPASE-ACTIVATING PROTEIN 1"/>
    <property type="match status" value="1"/>
</dbReference>
<dbReference type="GO" id="GO:0005634">
    <property type="term" value="C:nucleus"/>
    <property type="evidence" value="ECO:0007669"/>
    <property type="project" value="TreeGrafter"/>
</dbReference>
<comment type="caution">
    <text evidence="2">The sequence shown here is derived from an EMBL/GenBank/DDBJ whole genome shotgun (WGS) entry which is preliminary data.</text>
</comment>
<proteinExistence type="predicted"/>
<dbReference type="GO" id="GO:0048471">
    <property type="term" value="C:perinuclear region of cytoplasm"/>
    <property type="evidence" value="ECO:0007669"/>
    <property type="project" value="TreeGrafter"/>
</dbReference>
<dbReference type="InterPro" id="IPR032675">
    <property type="entry name" value="LRR_dom_sf"/>
</dbReference>
<dbReference type="RefSeq" id="XP_052946393.1">
    <property type="nucleotide sequence ID" value="XM_053089593.1"/>
</dbReference>
<dbReference type="SMART" id="SM00368">
    <property type="entry name" value="LRR_RI"/>
    <property type="match status" value="2"/>
</dbReference>
<gene>
    <name evidence="2" type="ORF">MKK02DRAFT_37216</name>
</gene>
<evidence type="ECO:0008006" key="4">
    <source>
        <dbReference type="Google" id="ProtNLM"/>
    </source>
</evidence>
<reference evidence="2" key="1">
    <citation type="journal article" date="2022" name="G3 (Bethesda)">
        <title>High quality genome of the basidiomycete yeast Dioszegia hungarica PDD-24b-2 isolated from cloud water.</title>
        <authorList>
            <person name="Jarrige D."/>
            <person name="Haridas S."/>
            <person name="Bleykasten-Grosshans C."/>
            <person name="Joly M."/>
            <person name="Nadalig T."/>
            <person name="Sancelme M."/>
            <person name="Vuilleumier S."/>
            <person name="Grigoriev I.V."/>
            <person name="Amato P."/>
            <person name="Bringel F."/>
        </authorList>
    </citation>
    <scope>NUCLEOTIDE SEQUENCE</scope>
    <source>
        <strain evidence="2">PDD-24b-2</strain>
    </source>
</reference>
<evidence type="ECO:0000313" key="2">
    <source>
        <dbReference type="EMBL" id="KAI9636616.1"/>
    </source>
</evidence>
<dbReference type="GO" id="GO:0006913">
    <property type="term" value="P:nucleocytoplasmic transport"/>
    <property type="evidence" value="ECO:0007669"/>
    <property type="project" value="TreeGrafter"/>
</dbReference>
<organism evidence="2 3">
    <name type="scientific">Dioszegia hungarica</name>
    <dbReference type="NCBI Taxonomy" id="4972"/>
    <lineage>
        <taxon>Eukaryota</taxon>
        <taxon>Fungi</taxon>
        <taxon>Dikarya</taxon>
        <taxon>Basidiomycota</taxon>
        <taxon>Agaricomycotina</taxon>
        <taxon>Tremellomycetes</taxon>
        <taxon>Tremellales</taxon>
        <taxon>Bulleribasidiaceae</taxon>
        <taxon>Dioszegia</taxon>
    </lineage>
</organism>
<evidence type="ECO:0000313" key="3">
    <source>
        <dbReference type="Proteomes" id="UP001164286"/>
    </source>
</evidence>
<dbReference type="AlphaFoldDB" id="A0AA38LWR4"/>
<keyword evidence="3" id="KW-1185">Reference proteome</keyword>
<evidence type="ECO:0000256" key="1">
    <source>
        <dbReference type="SAM" id="MobiDB-lite"/>
    </source>
</evidence>
<dbReference type="Pfam" id="PF13516">
    <property type="entry name" value="LRR_6"/>
    <property type="match status" value="1"/>
</dbReference>
<dbReference type="GO" id="GO:0005829">
    <property type="term" value="C:cytosol"/>
    <property type="evidence" value="ECO:0007669"/>
    <property type="project" value="TreeGrafter"/>
</dbReference>